<proteinExistence type="inferred from homology"/>
<comment type="similarity">
    <text evidence="1">Belongs to the peptidase S16 family.</text>
</comment>
<dbReference type="Proteomes" id="UP000307968">
    <property type="component" value="Chromosome"/>
</dbReference>
<dbReference type="EC" id="3.4.21.53" evidence="1"/>
<dbReference type="InterPro" id="IPR014721">
    <property type="entry name" value="Ribsml_uS5_D2-typ_fold_subgr"/>
</dbReference>
<evidence type="ECO:0000259" key="2">
    <source>
        <dbReference type="PROSITE" id="PS51786"/>
    </source>
</evidence>
<dbReference type="GO" id="GO:0030163">
    <property type="term" value="P:protein catabolic process"/>
    <property type="evidence" value="ECO:0007669"/>
    <property type="project" value="InterPro"/>
</dbReference>
<accession>A0A4U9HCS3</accession>
<reference evidence="3 4" key="1">
    <citation type="submission" date="2019-05" db="EMBL/GenBank/DDBJ databases">
        <authorList>
            <consortium name="Pathogen Informatics"/>
        </authorList>
    </citation>
    <scope>NUCLEOTIDE SEQUENCE [LARGE SCALE GENOMIC DNA]</scope>
    <source>
        <strain evidence="3 4">NCTC12971</strain>
    </source>
</reference>
<dbReference type="InterPro" id="IPR020568">
    <property type="entry name" value="Ribosomal_Su5_D2-typ_SF"/>
</dbReference>
<dbReference type="EMBL" id="LR590463">
    <property type="protein sequence ID" value="VTP61497.1"/>
    <property type="molecule type" value="Genomic_DNA"/>
</dbReference>
<gene>
    <name evidence="3" type="primary">lon1</name>
    <name evidence="3" type="ORF">NCTC12971_02010</name>
</gene>
<evidence type="ECO:0000256" key="1">
    <source>
        <dbReference type="PROSITE-ProRule" id="PRU01122"/>
    </source>
</evidence>
<comment type="catalytic activity">
    <reaction evidence="1">
        <text>Hydrolysis of proteins in presence of ATP.</text>
        <dbReference type="EC" id="3.4.21.53"/>
    </reaction>
</comment>
<protein>
    <recommendedName>
        <fullName evidence="1">endopeptidase La</fullName>
        <ecNumber evidence="1">3.4.21.53</ecNumber>
    </recommendedName>
</protein>
<dbReference type="InterPro" id="IPR027065">
    <property type="entry name" value="Lon_Prtase"/>
</dbReference>
<feature type="domain" description="Lon proteolytic" evidence="2">
    <location>
        <begin position="1"/>
        <end position="139"/>
    </location>
</feature>
<dbReference type="Gene3D" id="3.30.230.10">
    <property type="match status" value="1"/>
</dbReference>
<keyword evidence="1" id="KW-0720">Serine protease</keyword>
<dbReference type="PANTHER" id="PTHR10046">
    <property type="entry name" value="ATP DEPENDENT LON PROTEASE FAMILY MEMBER"/>
    <property type="match status" value="1"/>
</dbReference>
<dbReference type="InterPro" id="IPR008269">
    <property type="entry name" value="Lon_proteolytic"/>
</dbReference>
<dbReference type="Pfam" id="PF05362">
    <property type="entry name" value="Lon_C"/>
    <property type="match status" value="1"/>
</dbReference>
<sequence length="180" mass="20108">MQAFLISELELDQQLPFSASMVFEQSYGEVDGDSATLAELCVLISALSQQPINQQIAVTGSVDQFGNVQPIGGVNEKIEGFFEVCQRRGLTGQQGVILPAANVRHLCLRQEVVDAVREGQFHLWAVDSVAETLPLLTGCLYTDEQQPNLLSAIQERIAQVNPQERQRPWCLRWLNWFNHG</sequence>
<dbReference type="AlphaFoldDB" id="A0A4U9HCS3"/>
<feature type="active site" evidence="1">
    <location>
        <position position="77"/>
    </location>
</feature>
<name>A0A4U9HCS3_SERRU</name>
<keyword evidence="1 3" id="KW-0378">Hydrolase</keyword>
<dbReference type="PROSITE" id="PS51786">
    <property type="entry name" value="LON_PROTEOLYTIC"/>
    <property type="match status" value="1"/>
</dbReference>
<evidence type="ECO:0000313" key="4">
    <source>
        <dbReference type="Proteomes" id="UP000307968"/>
    </source>
</evidence>
<evidence type="ECO:0000313" key="3">
    <source>
        <dbReference type="EMBL" id="VTP61497.1"/>
    </source>
</evidence>
<dbReference type="GO" id="GO:0004176">
    <property type="term" value="F:ATP-dependent peptidase activity"/>
    <property type="evidence" value="ECO:0007669"/>
    <property type="project" value="UniProtKB-UniRule"/>
</dbReference>
<dbReference type="GO" id="GO:0006508">
    <property type="term" value="P:proteolysis"/>
    <property type="evidence" value="ECO:0007669"/>
    <property type="project" value="UniProtKB-KW"/>
</dbReference>
<dbReference type="GO" id="GO:0005524">
    <property type="term" value="F:ATP binding"/>
    <property type="evidence" value="ECO:0007669"/>
    <property type="project" value="InterPro"/>
</dbReference>
<organism evidence="3 4">
    <name type="scientific">Serratia rubidaea</name>
    <name type="common">Serratia marinorubra</name>
    <dbReference type="NCBI Taxonomy" id="61652"/>
    <lineage>
        <taxon>Bacteria</taxon>
        <taxon>Pseudomonadati</taxon>
        <taxon>Pseudomonadota</taxon>
        <taxon>Gammaproteobacteria</taxon>
        <taxon>Enterobacterales</taxon>
        <taxon>Yersiniaceae</taxon>
        <taxon>Serratia</taxon>
    </lineage>
</organism>
<dbReference type="GO" id="GO:0004252">
    <property type="term" value="F:serine-type endopeptidase activity"/>
    <property type="evidence" value="ECO:0007669"/>
    <property type="project" value="UniProtKB-UniRule"/>
</dbReference>
<feature type="active site" evidence="1">
    <location>
        <position position="34"/>
    </location>
</feature>
<dbReference type="SUPFAM" id="SSF54211">
    <property type="entry name" value="Ribosomal protein S5 domain 2-like"/>
    <property type="match status" value="1"/>
</dbReference>
<keyword evidence="1 3" id="KW-0645">Protease</keyword>
<dbReference type="PRINTS" id="PR00830">
    <property type="entry name" value="ENDOLAPTASE"/>
</dbReference>